<keyword evidence="2" id="KW-1185">Reference proteome</keyword>
<gene>
    <name evidence="1" type="ORF">PAPOLLO_LOCUS26454</name>
</gene>
<reference evidence="1" key="1">
    <citation type="submission" date="2021-04" db="EMBL/GenBank/DDBJ databases">
        <authorList>
            <person name="Tunstrom K."/>
        </authorList>
    </citation>
    <scope>NUCLEOTIDE SEQUENCE</scope>
</reference>
<comment type="caution">
    <text evidence="1">The sequence shown here is derived from an EMBL/GenBank/DDBJ whole genome shotgun (WGS) entry which is preliminary data.</text>
</comment>
<name>A0A8S3Y7F1_PARAO</name>
<protein>
    <submittedName>
        <fullName evidence="1">(apollo) hypothetical protein</fullName>
    </submittedName>
</protein>
<dbReference type="AlphaFoldDB" id="A0A8S3Y7F1"/>
<dbReference type="EMBL" id="CAJQZP010001584">
    <property type="protein sequence ID" value="CAG5055745.1"/>
    <property type="molecule type" value="Genomic_DNA"/>
</dbReference>
<proteinExistence type="predicted"/>
<organism evidence="1 2">
    <name type="scientific">Parnassius apollo</name>
    <name type="common">Apollo butterfly</name>
    <name type="synonym">Papilio apollo</name>
    <dbReference type="NCBI Taxonomy" id="110799"/>
    <lineage>
        <taxon>Eukaryota</taxon>
        <taxon>Metazoa</taxon>
        <taxon>Ecdysozoa</taxon>
        <taxon>Arthropoda</taxon>
        <taxon>Hexapoda</taxon>
        <taxon>Insecta</taxon>
        <taxon>Pterygota</taxon>
        <taxon>Neoptera</taxon>
        <taxon>Endopterygota</taxon>
        <taxon>Lepidoptera</taxon>
        <taxon>Glossata</taxon>
        <taxon>Ditrysia</taxon>
        <taxon>Papilionoidea</taxon>
        <taxon>Papilionidae</taxon>
        <taxon>Parnassiinae</taxon>
        <taxon>Parnassini</taxon>
        <taxon>Parnassius</taxon>
        <taxon>Parnassius</taxon>
    </lineage>
</organism>
<accession>A0A8S3Y7F1</accession>
<evidence type="ECO:0000313" key="1">
    <source>
        <dbReference type="EMBL" id="CAG5055745.1"/>
    </source>
</evidence>
<dbReference type="Proteomes" id="UP000691718">
    <property type="component" value="Unassembled WGS sequence"/>
</dbReference>
<sequence length="110" mass="12205">MVVVFCQMVIDSGLEELGGDARVNLGILEFQDTPVPDPQMETVVIPTYPHLAMAQVNTCAVAEQIKVSDIPRRVTFNVPKTGNGYFDVDRILIYKITISHGVPFTEVVVW</sequence>
<evidence type="ECO:0000313" key="2">
    <source>
        <dbReference type="Proteomes" id="UP000691718"/>
    </source>
</evidence>